<reference evidence="3" key="1">
    <citation type="submission" date="2015-09" db="EMBL/GenBank/DDBJ databases">
        <authorList>
            <consortium name="Pathogen Informatics"/>
        </authorList>
    </citation>
    <scope>NUCLEOTIDE SEQUENCE [LARGE SCALE GENOMIC DNA]</scope>
    <source>
        <strain evidence="3">Lake Konstanz</strain>
    </source>
</reference>
<protein>
    <submittedName>
        <fullName evidence="2">Membrane-associated protein, putative</fullName>
    </submittedName>
</protein>
<evidence type="ECO:0000313" key="2">
    <source>
        <dbReference type="EMBL" id="CUE63429.1"/>
    </source>
</evidence>
<proteinExistence type="predicted"/>
<dbReference type="EMBL" id="CYKH01000036">
    <property type="protein sequence ID" value="CUE63429.1"/>
    <property type="molecule type" value="Genomic_DNA"/>
</dbReference>
<keyword evidence="1" id="KW-0472">Membrane</keyword>
<dbReference type="AlphaFoldDB" id="A0A0S4IK77"/>
<gene>
    <name evidence="2" type="ORF">BSAL_50240</name>
</gene>
<dbReference type="VEuPathDB" id="TriTrypDB:BSAL_50240"/>
<accession>A0A0S4IK77</accession>
<feature type="transmembrane region" description="Helical" evidence="1">
    <location>
        <begin position="128"/>
        <end position="146"/>
    </location>
</feature>
<evidence type="ECO:0000256" key="1">
    <source>
        <dbReference type="SAM" id="Phobius"/>
    </source>
</evidence>
<keyword evidence="1" id="KW-1133">Transmembrane helix</keyword>
<evidence type="ECO:0000313" key="3">
    <source>
        <dbReference type="Proteomes" id="UP000051952"/>
    </source>
</evidence>
<organism evidence="2 3">
    <name type="scientific">Bodo saltans</name>
    <name type="common">Flagellated protozoan</name>
    <dbReference type="NCBI Taxonomy" id="75058"/>
    <lineage>
        <taxon>Eukaryota</taxon>
        <taxon>Discoba</taxon>
        <taxon>Euglenozoa</taxon>
        <taxon>Kinetoplastea</taxon>
        <taxon>Metakinetoplastina</taxon>
        <taxon>Eubodonida</taxon>
        <taxon>Bodonidae</taxon>
        <taxon>Bodo</taxon>
    </lineage>
</organism>
<name>A0A0S4IK77_BODSA</name>
<keyword evidence="1" id="KW-0812">Transmembrane</keyword>
<feature type="transmembrane region" description="Helical" evidence="1">
    <location>
        <begin position="98"/>
        <end position="116"/>
    </location>
</feature>
<keyword evidence="3" id="KW-1185">Reference proteome</keyword>
<feature type="transmembrane region" description="Helical" evidence="1">
    <location>
        <begin position="65"/>
        <end position="86"/>
    </location>
</feature>
<sequence length="149" mass="16366">MAICSLLFANVDWVAVLAAAMAQHFFSYFYYATLIAAPFTRLMANDKGVTDASKVVMRYDMLKCVLISFIASIARALFIIATLNTLKLTATAECKLCAYFDAALLVSAVTVIGSHADMWNQRHFKLQFFEILGDVSSAVLAALVLYSQS</sequence>
<dbReference type="Proteomes" id="UP000051952">
    <property type="component" value="Unassembled WGS sequence"/>
</dbReference>